<sequence>MKTIISTINKKAVGSLLFIIICAAFISSCKKDIYDLGNIADQPLALSAVKDTLVLEEKNYAADALVLNWTSGTNQGTNAAISYTLQIDTKGNNFQNAVTVDLGKSIYTKKYTVRELNDLLVTKWNITPGVAAVLEAKVNTTVAGHDSFSETSVKEIKVTAYEPVTKTLFLIGDAAPNGWSADNATPMKNNADVPGSFTWKGLLNPGELKFITTKGQFSPSYNKGADSGHLMYRTSDEQPDNKFAIAKSGVYEVTINLLDLSISIREGNEPLYSRLWILGDAVPNGWDIGNPTEMRVDSGNLFVFNYYGVLKAGEFKIPVATGNFGTDYYMPLTNHPDLSTTTVQLTPGGQPDNKWQITNAGPYKIKLNMESMTISIKPFTPYAKVWMVGDATPTGWNIDNPTELTRDAADPNVFSYTGWMNVGEFKLPVETGDWGGDFFMPEVNGAGPGSTRMKFVPNGAPDFKWKITAEGNYKITINQLLETISIQKQ</sequence>
<name>H8KPI5_SOLCM</name>
<dbReference type="GO" id="GO:0019867">
    <property type="term" value="C:outer membrane"/>
    <property type="evidence" value="ECO:0007669"/>
    <property type="project" value="InterPro"/>
</dbReference>
<evidence type="ECO:0000313" key="3">
    <source>
        <dbReference type="Proteomes" id="UP000007590"/>
    </source>
</evidence>
<organism evidence="2 3">
    <name type="scientific">Solitalea canadensis (strain ATCC 29591 / DSM 3403 / JCM 21819 / LMG 8368 / NBRC 15130 / NCIMB 12057 / USAM 9D)</name>
    <name type="common">Flexibacter canadensis</name>
    <dbReference type="NCBI Taxonomy" id="929556"/>
    <lineage>
        <taxon>Bacteria</taxon>
        <taxon>Pseudomonadati</taxon>
        <taxon>Bacteroidota</taxon>
        <taxon>Sphingobacteriia</taxon>
        <taxon>Sphingobacteriales</taxon>
        <taxon>Sphingobacteriaceae</taxon>
        <taxon>Solitalea</taxon>
    </lineage>
</organism>
<feature type="domain" description="SusE outer membrane protein" evidence="1">
    <location>
        <begin position="38"/>
        <end position="139"/>
    </location>
</feature>
<dbReference type="PROSITE" id="PS51257">
    <property type="entry name" value="PROKAR_LIPOPROTEIN"/>
    <property type="match status" value="1"/>
</dbReference>
<keyword evidence="3" id="KW-1185">Reference proteome</keyword>
<proteinExistence type="predicted"/>
<accession>H8KPI5</accession>
<protein>
    <recommendedName>
        <fullName evidence="1">SusE outer membrane protein domain-containing protein</fullName>
    </recommendedName>
</protein>
<dbReference type="Proteomes" id="UP000007590">
    <property type="component" value="Chromosome"/>
</dbReference>
<dbReference type="OrthoDB" id="975117at2"/>
<dbReference type="Pfam" id="PF14292">
    <property type="entry name" value="SusE"/>
    <property type="match status" value="1"/>
</dbReference>
<reference evidence="2" key="1">
    <citation type="submission" date="2012-02" db="EMBL/GenBank/DDBJ databases">
        <title>The complete genome of Solitalea canadensis DSM 3403.</title>
        <authorList>
            <consortium name="US DOE Joint Genome Institute (JGI-PGF)"/>
            <person name="Lucas S."/>
            <person name="Copeland A."/>
            <person name="Lapidus A."/>
            <person name="Glavina del Rio T."/>
            <person name="Dalin E."/>
            <person name="Tice H."/>
            <person name="Bruce D."/>
            <person name="Goodwin L."/>
            <person name="Pitluck S."/>
            <person name="Peters L."/>
            <person name="Ovchinnikova G."/>
            <person name="Lu M."/>
            <person name="Kyrpides N."/>
            <person name="Mavromatis K."/>
            <person name="Ivanova N."/>
            <person name="Brettin T."/>
            <person name="Detter J.C."/>
            <person name="Han C."/>
            <person name="Larimer F."/>
            <person name="Land M."/>
            <person name="Hauser L."/>
            <person name="Markowitz V."/>
            <person name="Cheng J.-F."/>
            <person name="Hugenholtz P."/>
            <person name="Woyke T."/>
            <person name="Wu D."/>
            <person name="Spring S."/>
            <person name="Schroeder M."/>
            <person name="Kopitz M."/>
            <person name="Brambilla E."/>
            <person name="Klenk H.-P."/>
            <person name="Eisen J.A."/>
        </authorList>
    </citation>
    <scope>NUCLEOTIDE SEQUENCE</scope>
    <source>
        <strain evidence="2">DSM 3403</strain>
    </source>
</reference>
<dbReference type="InterPro" id="IPR025970">
    <property type="entry name" value="SusE"/>
</dbReference>
<dbReference type="KEGG" id="scn:Solca_0764"/>
<dbReference type="GO" id="GO:2001070">
    <property type="term" value="F:starch binding"/>
    <property type="evidence" value="ECO:0007669"/>
    <property type="project" value="InterPro"/>
</dbReference>
<dbReference type="eggNOG" id="ENOG502Z9MU">
    <property type="taxonomic scope" value="Bacteria"/>
</dbReference>
<evidence type="ECO:0000259" key="1">
    <source>
        <dbReference type="Pfam" id="PF14292"/>
    </source>
</evidence>
<dbReference type="AlphaFoldDB" id="H8KPI5"/>
<dbReference type="STRING" id="929556.Solca_0764"/>
<dbReference type="RefSeq" id="WP_014679111.1">
    <property type="nucleotide sequence ID" value="NC_017770.1"/>
</dbReference>
<dbReference type="HOGENOM" id="CLU_043661_0_0_10"/>
<evidence type="ECO:0000313" key="2">
    <source>
        <dbReference type="EMBL" id="AFD05883.1"/>
    </source>
</evidence>
<gene>
    <name evidence="2" type="ordered locus">Solca_0764</name>
</gene>
<dbReference type="Gene3D" id="2.60.40.3620">
    <property type="match status" value="3"/>
</dbReference>
<dbReference type="EMBL" id="CP003349">
    <property type="protein sequence ID" value="AFD05883.1"/>
    <property type="molecule type" value="Genomic_DNA"/>
</dbReference>